<sequence>MLGLFVLAALAVLDAVHILGVFQAHTSLDWLHLLIEIILLVGIGYVILRHVRSRDRELLRRLDEQNEQASLATQAASMGAWRWEIQSDRLILDEACSEQLTLSSGITHRLSDWFHRVHKLDRYAIESCVREVARGEKGTLRTEYRIEDGEGKTRYLLCTATVERGEDQKPRYLVGMSWDITRLKETAEEAERSRQLLQQVGIMARIGGWRLDLNPLRPVWSEMVKEIHEVSPDYEPTLENALKFYAPEARAIVQNAVDRAIETGEPWDIEVPMITARGRRIQVRAFGMPQYRDGVCVCLIGALQDITERHEATRALEQSEQRLDLAMTVSKQGHWDWAVGSEEAYFSASLLRVLGYEPDSLPQSFGTWERLLHPLDRDGVLSCLRQESEDARDRFVLEMRMRNRRGQWQWVRTIGSVVERDADGEAARLVGVMVDIDEQKRMTHDLAVVQQRLQHFVDNTPAAVAMFDRDMNYLMASQGWYEQNDLRGQSIIGRSYYDVMTDVPEHWREAHRRSLAGETFEMDRDCLDTGDGRLLWISWRVQPWRDTSGEIGGVMVVTEVVNEQVEHELELAAACEAAEAANKAKSEFLANMSHEIRTPMTAILGFTDLLAEDAELDSAAVGDAVATVRRNGEHLLSIINDILDLSKIEAGKMTLERLDVSPLAVIRDVHELMTVRAREKGLSLSFDIETALPETIQTDPTRLRQVLVNLVSNAIKFTESGSVVMSAAWSEQTPDRLSVAVRDTGIGMSQVQVDRIFEAFAQADESMSRRFGGTGLGLKISRRLAHILGGDLTVHSVPGVGSTFTLTIDTGPINQGLSVKPPEPVREAVGVAEARVPLAGVRVLLAEDGVDNQRLVRFHVEKAGGTIDVAENGRLALEAWESGGREAYDLIIMDMQMPEMDGYQASRALRDRGWRGPIIALTAHAMSDDRQRCLDAGCSDYATKPIDREKLVAICVRGLAESDDRRAA</sequence>
<dbReference type="PROSITE" id="PS50113">
    <property type="entry name" value="PAC"/>
    <property type="match status" value="4"/>
</dbReference>
<reference evidence="16 17" key="1">
    <citation type="submission" date="2019-02" db="EMBL/GenBank/DDBJ databases">
        <title>Deep-cultivation of Planctomycetes and their phenomic and genomic characterization uncovers novel biology.</title>
        <authorList>
            <person name="Wiegand S."/>
            <person name="Jogler M."/>
            <person name="Boedeker C."/>
            <person name="Pinto D."/>
            <person name="Vollmers J."/>
            <person name="Rivas-Marin E."/>
            <person name="Kohn T."/>
            <person name="Peeters S.H."/>
            <person name="Heuer A."/>
            <person name="Rast P."/>
            <person name="Oberbeckmann S."/>
            <person name="Bunk B."/>
            <person name="Jeske O."/>
            <person name="Meyerdierks A."/>
            <person name="Storesund J.E."/>
            <person name="Kallscheuer N."/>
            <person name="Luecker S."/>
            <person name="Lage O.M."/>
            <person name="Pohl T."/>
            <person name="Merkel B.J."/>
            <person name="Hornburger P."/>
            <person name="Mueller R.-W."/>
            <person name="Bruemmer F."/>
            <person name="Labrenz M."/>
            <person name="Spormann A.M."/>
            <person name="Op den Camp H."/>
            <person name="Overmann J."/>
            <person name="Amann R."/>
            <person name="Jetten M.S.M."/>
            <person name="Mascher T."/>
            <person name="Medema M.H."/>
            <person name="Devos D.P."/>
            <person name="Kaster A.-K."/>
            <person name="Ovreas L."/>
            <person name="Rohde M."/>
            <person name="Galperin M.Y."/>
            <person name="Jogler C."/>
        </authorList>
    </citation>
    <scope>NUCLEOTIDE SEQUENCE [LARGE SCALE GENOMIC DNA]</scope>
    <source>
        <strain evidence="16 17">Pan265</strain>
    </source>
</reference>
<feature type="transmembrane region" description="Helical" evidence="12">
    <location>
        <begin position="30"/>
        <end position="48"/>
    </location>
</feature>
<dbReference type="InterPro" id="IPR005467">
    <property type="entry name" value="His_kinase_dom"/>
</dbReference>
<feature type="domain" description="PAC" evidence="15">
    <location>
        <begin position="520"/>
        <end position="573"/>
    </location>
</feature>
<accession>A0A518BVV4</accession>
<evidence type="ECO:0000256" key="1">
    <source>
        <dbReference type="ARBA" id="ARBA00000085"/>
    </source>
</evidence>
<keyword evidence="10 12" id="KW-0472">Membrane</keyword>
<dbReference type="PROSITE" id="PS50110">
    <property type="entry name" value="RESPONSE_REGULATORY"/>
    <property type="match status" value="1"/>
</dbReference>
<dbReference type="PROSITE" id="PS50109">
    <property type="entry name" value="HIS_KIN"/>
    <property type="match status" value="1"/>
</dbReference>
<keyword evidence="9" id="KW-0902">Two-component regulatory system</keyword>
<evidence type="ECO:0000313" key="16">
    <source>
        <dbReference type="EMBL" id="QDU71087.1"/>
    </source>
</evidence>
<gene>
    <name evidence="16" type="primary">arcB</name>
    <name evidence="16" type="ORF">Pan265_09340</name>
</gene>
<dbReference type="GO" id="GO:0000155">
    <property type="term" value="F:phosphorelay sensor kinase activity"/>
    <property type="evidence" value="ECO:0007669"/>
    <property type="project" value="InterPro"/>
</dbReference>
<evidence type="ECO:0000256" key="12">
    <source>
        <dbReference type="SAM" id="Phobius"/>
    </source>
</evidence>
<dbReference type="SUPFAM" id="SSF55785">
    <property type="entry name" value="PYP-like sensor domain (PAS domain)"/>
    <property type="match status" value="4"/>
</dbReference>
<evidence type="ECO:0000256" key="8">
    <source>
        <dbReference type="ARBA" id="ARBA00022840"/>
    </source>
</evidence>
<dbReference type="SMART" id="SM00091">
    <property type="entry name" value="PAS"/>
    <property type="match status" value="2"/>
</dbReference>
<dbReference type="FunFam" id="3.30.565.10:FF:000078">
    <property type="entry name" value="Two-component sensor histidine kinase"/>
    <property type="match status" value="1"/>
</dbReference>
<dbReference type="Gene3D" id="3.30.565.10">
    <property type="entry name" value="Histidine kinase-like ATPase, C-terminal domain"/>
    <property type="match status" value="1"/>
</dbReference>
<keyword evidence="8" id="KW-0067">ATP-binding</keyword>
<dbReference type="CDD" id="cd16922">
    <property type="entry name" value="HATPase_EvgS-ArcB-TorS-like"/>
    <property type="match status" value="1"/>
</dbReference>
<dbReference type="FunFam" id="1.10.287.130:FF:000038">
    <property type="entry name" value="Sensory transduction histidine kinase"/>
    <property type="match status" value="1"/>
</dbReference>
<feature type="domain" description="PAC" evidence="15">
    <location>
        <begin position="140"/>
        <end position="192"/>
    </location>
</feature>
<dbReference type="SUPFAM" id="SSF55874">
    <property type="entry name" value="ATPase domain of HSP90 chaperone/DNA topoisomerase II/histidine kinase"/>
    <property type="match status" value="1"/>
</dbReference>
<evidence type="ECO:0000259" key="15">
    <source>
        <dbReference type="PROSITE" id="PS50113"/>
    </source>
</evidence>
<evidence type="ECO:0000256" key="11">
    <source>
        <dbReference type="PROSITE-ProRule" id="PRU00169"/>
    </source>
</evidence>
<evidence type="ECO:0000256" key="4">
    <source>
        <dbReference type="ARBA" id="ARBA00022553"/>
    </source>
</evidence>
<keyword evidence="12" id="KW-0812">Transmembrane</keyword>
<evidence type="ECO:0000259" key="13">
    <source>
        <dbReference type="PROSITE" id="PS50109"/>
    </source>
</evidence>
<dbReference type="InterPro" id="IPR013656">
    <property type="entry name" value="PAS_4"/>
</dbReference>
<evidence type="ECO:0000313" key="17">
    <source>
        <dbReference type="Proteomes" id="UP000320386"/>
    </source>
</evidence>
<dbReference type="InterPro" id="IPR001789">
    <property type="entry name" value="Sig_transdc_resp-reg_receiver"/>
</dbReference>
<evidence type="ECO:0000259" key="14">
    <source>
        <dbReference type="PROSITE" id="PS50110"/>
    </source>
</evidence>
<keyword evidence="17" id="KW-1185">Reference proteome</keyword>
<dbReference type="KEGG" id="mcad:Pan265_09340"/>
<dbReference type="InterPro" id="IPR035965">
    <property type="entry name" value="PAS-like_dom_sf"/>
</dbReference>
<dbReference type="SMART" id="SM00448">
    <property type="entry name" value="REC"/>
    <property type="match status" value="1"/>
</dbReference>
<feature type="domain" description="PAC" evidence="15">
    <location>
        <begin position="395"/>
        <end position="448"/>
    </location>
</feature>
<dbReference type="Gene3D" id="3.40.50.2300">
    <property type="match status" value="1"/>
</dbReference>
<dbReference type="PRINTS" id="PR00344">
    <property type="entry name" value="BCTRLSENSOR"/>
</dbReference>
<dbReference type="InterPro" id="IPR003661">
    <property type="entry name" value="HisK_dim/P_dom"/>
</dbReference>
<dbReference type="CDD" id="cd00130">
    <property type="entry name" value="PAS"/>
    <property type="match status" value="2"/>
</dbReference>
<dbReference type="InterPro" id="IPR003594">
    <property type="entry name" value="HATPase_dom"/>
</dbReference>
<comment type="subcellular location">
    <subcellularLocation>
        <location evidence="2">Membrane</location>
    </subcellularLocation>
</comment>
<dbReference type="InterPro" id="IPR004358">
    <property type="entry name" value="Sig_transdc_His_kin-like_C"/>
</dbReference>
<keyword evidence="4 11" id="KW-0597">Phosphoprotein</keyword>
<dbReference type="EC" id="2.7.13.3" evidence="3"/>
<evidence type="ECO:0000256" key="2">
    <source>
        <dbReference type="ARBA" id="ARBA00004370"/>
    </source>
</evidence>
<dbReference type="InterPro" id="IPR011006">
    <property type="entry name" value="CheY-like_superfamily"/>
</dbReference>
<dbReference type="PANTHER" id="PTHR45339">
    <property type="entry name" value="HYBRID SIGNAL TRANSDUCTION HISTIDINE KINASE J"/>
    <property type="match status" value="1"/>
</dbReference>
<evidence type="ECO:0000256" key="10">
    <source>
        <dbReference type="ARBA" id="ARBA00023136"/>
    </source>
</evidence>
<evidence type="ECO:0000256" key="6">
    <source>
        <dbReference type="ARBA" id="ARBA00022741"/>
    </source>
</evidence>
<dbReference type="InterPro" id="IPR036890">
    <property type="entry name" value="HATPase_C_sf"/>
</dbReference>
<dbReference type="EMBL" id="CP036280">
    <property type="protein sequence ID" value="QDU71087.1"/>
    <property type="molecule type" value="Genomic_DNA"/>
</dbReference>
<evidence type="ECO:0000256" key="7">
    <source>
        <dbReference type="ARBA" id="ARBA00022777"/>
    </source>
</evidence>
<evidence type="ECO:0000256" key="5">
    <source>
        <dbReference type="ARBA" id="ARBA00022679"/>
    </source>
</evidence>
<feature type="domain" description="PAC" evidence="15">
    <location>
        <begin position="267"/>
        <end position="318"/>
    </location>
</feature>
<name>A0A518BVV4_9BACT</name>
<dbReference type="GO" id="GO:0016020">
    <property type="term" value="C:membrane"/>
    <property type="evidence" value="ECO:0007669"/>
    <property type="project" value="UniProtKB-SubCell"/>
</dbReference>
<dbReference type="Proteomes" id="UP000320386">
    <property type="component" value="Chromosome"/>
</dbReference>
<dbReference type="GO" id="GO:0005524">
    <property type="term" value="F:ATP binding"/>
    <property type="evidence" value="ECO:0007669"/>
    <property type="project" value="UniProtKB-KW"/>
</dbReference>
<dbReference type="Pfam" id="PF00072">
    <property type="entry name" value="Response_reg"/>
    <property type="match status" value="1"/>
</dbReference>
<dbReference type="SUPFAM" id="SSF52172">
    <property type="entry name" value="CheY-like"/>
    <property type="match status" value="1"/>
</dbReference>
<keyword evidence="5 16" id="KW-0808">Transferase</keyword>
<keyword evidence="12" id="KW-1133">Transmembrane helix</keyword>
<dbReference type="SMART" id="SM00387">
    <property type="entry name" value="HATPase_c"/>
    <property type="match status" value="1"/>
</dbReference>
<dbReference type="PANTHER" id="PTHR45339:SF1">
    <property type="entry name" value="HYBRID SIGNAL TRANSDUCTION HISTIDINE KINASE J"/>
    <property type="match status" value="1"/>
</dbReference>
<dbReference type="NCBIfam" id="TIGR00229">
    <property type="entry name" value="sensory_box"/>
    <property type="match status" value="2"/>
</dbReference>
<dbReference type="InterPro" id="IPR001610">
    <property type="entry name" value="PAC"/>
</dbReference>
<proteinExistence type="predicted"/>
<dbReference type="InterPro" id="IPR013655">
    <property type="entry name" value="PAS_fold_3"/>
</dbReference>
<feature type="domain" description="Response regulatory" evidence="14">
    <location>
        <begin position="842"/>
        <end position="959"/>
    </location>
</feature>
<dbReference type="CDD" id="cd17546">
    <property type="entry name" value="REC_hyHK_CKI1_RcsC-like"/>
    <property type="match status" value="1"/>
</dbReference>
<feature type="modified residue" description="4-aspartylphosphate" evidence="11">
    <location>
        <position position="894"/>
    </location>
</feature>
<dbReference type="CDD" id="cd00082">
    <property type="entry name" value="HisKA"/>
    <property type="match status" value="1"/>
</dbReference>
<dbReference type="Pfam" id="PF02518">
    <property type="entry name" value="HATPase_c"/>
    <property type="match status" value="1"/>
</dbReference>
<dbReference type="SMART" id="SM00388">
    <property type="entry name" value="HisKA"/>
    <property type="match status" value="1"/>
</dbReference>
<evidence type="ECO:0000256" key="9">
    <source>
        <dbReference type="ARBA" id="ARBA00023012"/>
    </source>
</evidence>
<feature type="domain" description="Histidine kinase" evidence="13">
    <location>
        <begin position="591"/>
        <end position="812"/>
    </location>
</feature>
<dbReference type="Pfam" id="PF08447">
    <property type="entry name" value="PAS_3"/>
    <property type="match status" value="3"/>
</dbReference>
<dbReference type="InterPro" id="IPR000014">
    <property type="entry name" value="PAS"/>
</dbReference>
<dbReference type="SMART" id="SM00086">
    <property type="entry name" value="PAC"/>
    <property type="match status" value="4"/>
</dbReference>
<dbReference type="SUPFAM" id="SSF47384">
    <property type="entry name" value="Homodimeric domain of signal transducing histidine kinase"/>
    <property type="match status" value="1"/>
</dbReference>
<evidence type="ECO:0000256" key="3">
    <source>
        <dbReference type="ARBA" id="ARBA00012438"/>
    </source>
</evidence>
<dbReference type="InterPro" id="IPR036097">
    <property type="entry name" value="HisK_dim/P_sf"/>
</dbReference>
<dbReference type="AlphaFoldDB" id="A0A518BVV4"/>
<organism evidence="16 17">
    <name type="scientific">Mucisphaera calidilacus</name>
    <dbReference type="NCBI Taxonomy" id="2527982"/>
    <lineage>
        <taxon>Bacteria</taxon>
        <taxon>Pseudomonadati</taxon>
        <taxon>Planctomycetota</taxon>
        <taxon>Phycisphaerae</taxon>
        <taxon>Phycisphaerales</taxon>
        <taxon>Phycisphaeraceae</taxon>
        <taxon>Mucisphaera</taxon>
    </lineage>
</organism>
<dbReference type="Gene3D" id="3.30.450.20">
    <property type="entry name" value="PAS domain"/>
    <property type="match status" value="4"/>
</dbReference>
<keyword evidence="6" id="KW-0547">Nucleotide-binding</keyword>
<dbReference type="InterPro" id="IPR000700">
    <property type="entry name" value="PAS-assoc_C"/>
</dbReference>
<dbReference type="Pfam" id="PF00512">
    <property type="entry name" value="HisKA"/>
    <property type="match status" value="1"/>
</dbReference>
<comment type="catalytic activity">
    <reaction evidence="1">
        <text>ATP + protein L-histidine = ADP + protein N-phospho-L-histidine.</text>
        <dbReference type="EC" id="2.7.13.3"/>
    </reaction>
</comment>
<keyword evidence="7" id="KW-0418">Kinase</keyword>
<dbReference type="Pfam" id="PF08448">
    <property type="entry name" value="PAS_4"/>
    <property type="match status" value="1"/>
</dbReference>
<dbReference type="Gene3D" id="1.10.287.130">
    <property type="match status" value="1"/>
</dbReference>
<protein>
    <recommendedName>
        <fullName evidence="3">histidine kinase</fullName>
        <ecNumber evidence="3">2.7.13.3</ecNumber>
    </recommendedName>
</protein>